<reference evidence="1" key="1">
    <citation type="submission" date="2021-06" db="EMBL/GenBank/DDBJ databases">
        <authorList>
            <person name="Kallberg Y."/>
            <person name="Tangrot J."/>
            <person name="Rosling A."/>
        </authorList>
    </citation>
    <scope>NUCLEOTIDE SEQUENCE</scope>
    <source>
        <strain evidence="1">IL203A</strain>
    </source>
</reference>
<comment type="caution">
    <text evidence="1">The sequence shown here is derived from an EMBL/GenBank/DDBJ whole genome shotgun (WGS) entry which is preliminary data.</text>
</comment>
<organism evidence="1 2">
    <name type="scientific">Dentiscutata heterogama</name>
    <dbReference type="NCBI Taxonomy" id="1316150"/>
    <lineage>
        <taxon>Eukaryota</taxon>
        <taxon>Fungi</taxon>
        <taxon>Fungi incertae sedis</taxon>
        <taxon>Mucoromycota</taxon>
        <taxon>Glomeromycotina</taxon>
        <taxon>Glomeromycetes</taxon>
        <taxon>Diversisporales</taxon>
        <taxon>Gigasporaceae</taxon>
        <taxon>Dentiscutata</taxon>
    </lineage>
</organism>
<gene>
    <name evidence="1" type="ORF">DHETER_LOCUS9234</name>
</gene>
<keyword evidence="2" id="KW-1185">Reference proteome</keyword>
<accession>A0ACA9NEP6</accession>
<name>A0ACA9NEP6_9GLOM</name>
<feature type="non-terminal residue" evidence="1">
    <location>
        <position position="1"/>
    </location>
</feature>
<dbReference type="EMBL" id="CAJVPU010015919">
    <property type="protein sequence ID" value="CAG8649695.1"/>
    <property type="molecule type" value="Genomic_DNA"/>
</dbReference>
<sequence>ILKKIKPYHKILEMDLWDDIVSRSLDPDASVSSPILPSRPWFGAYNFGMGEYNKSTPGKWYYGNSYYEKQITNINDWFIIDEYEVFQICEI</sequence>
<evidence type="ECO:0000313" key="2">
    <source>
        <dbReference type="Proteomes" id="UP000789702"/>
    </source>
</evidence>
<dbReference type="Proteomes" id="UP000789702">
    <property type="component" value="Unassembled WGS sequence"/>
</dbReference>
<protein>
    <submittedName>
        <fullName evidence="1">13955_t:CDS:1</fullName>
    </submittedName>
</protein>
<proteinExistence type="predicted"/>
<evidence type="ECO:0000313" key="1">
    <source>
        <dbReference type="EMBL" id="CAG8649695.1"/>
    </source>
</evidence>